<keyword evidence="1" id="KW-0378">Hydrolase</keyword>
<proteinExistence type="predicted"/>
<dbReference type="Pfam" id="PF01244">
    <property type="entry name" value="Peptidase_M19"/>
    <property type="match status" value="1"/>
</dbReference>
<sequence>MRPMIDAHLDLALNALNYNRNLQLTVAELRAVEQTFTDVAGRGRGTVTFPELKRCKVPVCVATLLARSGPDAAQRWGFKRGDIDYATQQIAYAHCFGSLGYYRLLEAQGHLKFIHTRGQLAAHWAAWEAAPDATPLGIILSMEGADPIVTPDQVAHWFGLGLRAVGPAHYGRGQYAFGTAVDGPMTPAGVQLLKEFMKVGMILDVTHLSDQSFWTAMDVYDGPMLASHHNLRSLVPGDRQLTDEQVKELIKRGAVIGSAFDAWMMVPGWERGKTHPEVVGLEAIVDHMDRICQFAGNARHVALGTDLDGGFGTEQTPRDLDTITDVHKLEEILSRRGYSAADIDGIFYANWLRFFGGALPA</sequence>
<reference evidence="2" key="1">
    <citation type="journal article" date="2023" name="Mar. Drugs">
        <title>Gemmata algarum, a Novel Planctomycete Isolated from an Algal Mat, Displays Antimicrobial Activity.</title>
        <authorList>
            <person name="Kumar G."/>
            <person name="Kallscheuer N."/>
            <person name="Kashif M."/>
            <person name="Ahamad S."/>
            <person name="Jagadeeshwari U."/>
            <person name="Pannikurungottu S."/>
            <person name="Haufschild T."/>
            <person name="Kabuu M."/>
            <person name="Sasikala C."/>
            <person name="Jogler C."/>
            <person name="Ramana C."/>
        </authorList>
    </citation>
    <scope>NUCLEOTIDE SEQUENCE [LARGE SCALE GENOMIC DNA]</scope>
    <source>
        <strain evidence="2">JC673</strain>
    </source>
</reference>
<evidence type="ECO:0000313" key="2">
    <source>
        <dbReference type="Proteomes" id="UP001272242"/>
    </source>
</evidence>
<accession>A0ABU5F4S6</accession>
<dbReference type="EC" id="3.4.13.-" evidence="1"/>
<dbReference type="PANTHER" id="PTHR10443:SF12">
    <property type="entry name" value="DIPEPTIDASE"/>
    <property type="match status" value="1"/>
</dbReference>
<dbReference type="PROSITE" id="PS51365">
    <property type="entry name" value="RENAL_DIPEPTIDASE_2"/>
    <property type="match status" value="1"/>
</dbReference>
<dbReference type="RefSeq" id="WP_320688103.1">
    <property type="nucleotide sequence ID" value="NZ_JAXBLV010000200.1"/>
</dbReference>
<dbReference type="GO" id="GO:0016805">
    <property type="term" value="F:dipeptidase activity"/>
    <property type="evidence" value="ECO:0007669"/>
    <property type="project" value="UniProtKB-KW"/>
</dbReference>
<dbReference type="InterPro" id="IPR032466">
    <property type="entry name" value="Metal_Hydrolase"/>
</dbReference>
<comment type="caution">
    <text evidence="1">The sequence shown here is derived from an EMBL/GenBank/DDBJ whole genome shotgun (WGS) entry which is preliminary data.</text>
</comment>
<keyword evidence="2" id="KW-1185">Reference proteome</keyword>
<dbReference type="SUPFAM" id="SSF51556">
    <property type="entry name" value="Metallo-dependent hydrolases"/>
    <property type="match status" value="1"/>
</dbReference>
<gene>
    <name evidence="1" type="ORF">R5W23_003179</name>
</gene>
<dbReference type="InterPro" id="IPR008257">
    <property type="entry name" value="Pept_M19"/>
</dbReference>
<dbReference type="Proteomes" id="UP001272242">
    <property type="component" value="Unassembled WGS sequence"/>
</dbReference>
<dbReference type="EMBL" id="JAXBLV010000200">
    <property type="protein sequence ID" value="MDY3561752.1"/>
    <property type="molecule type" value="Genomic_DNA"/>
</dbReference>
<keyword evidence="1" id="KW-0224">Dipeptidase</keyword>
<dbReference type="PANTHER" id="PTHR10443">
    <property type="entry name" value="MICROSOMAL DIPEPTIDASE"/>
    <property type="match status" value="1"/>
</dbReference>
<dbReference type="Gene3D" id="3.20.20.140">
    <property type="entry name" value="Metal-dependent hydrolases"/>
    <property type="match status" value="1"/>
</dbReference>
<evidence type="ECO:0000313" key="1">
    <source>
        <dbReference type="EMBL" id="MDY3561752.1"/>
    </source>
</evidence>
<organism evidence="1 2">
    <name type="scientific">Gemmata algarum</name>
    <dbReference type="NCBI Taxonomy" id="2975278"/>
    <lineage>
        <taxon>Bacteria</taxon>
        <taxon>Pseudomonadati</taxon>
        <taxon>Planctomycetota</taxon>
        <taxon>Planctomycetia</taxon>
        <taxon>Gemmatales</taxon>
        <taxon>Gemmataceae</taxon>
        <taxon>Gemmata</taxon>
    </lineage>
</organism>
<name>A0ABU5F4S6_9BACT</name>
<keyword evidence="1" id="KW-0645">Protease</keyword>
<protein>
    <submittedName>
        <fullName evidence="1">Membrane dipeptidase</fullName>
        <ecNumber evidence="1">3.4.13.-</ecNumber>
    </submittedName>
</protein>